<dbReference type="HOGENOM" id="CLU_2922076_0_0_1"/>
<keyword evidence="2" id="KW-1185">Reference proteome</keyword>
<evidence type="ECO:0000313" key="1">
    <source>
        <dbReference type="EMBL" id="EKM79963.1"/>
    </source>
</evidence>
<dbReference type="RefSeq" id="XP_007329252.1">
    <property type="nucleotide sequence ID" value="XM_007329190.1"/>
</dbReference>
<organism evidence="1 2">
    <name type="scientific">Agaricus bisporus var. burnettii (strain JB137-S8 / ATCC MYA-4627 / FGSC 10392)</name>
    <name type="common">White button mushroom</name>
    <dbReference type="NCBI Taxonomy" id="597362"/>
    <lineage>
        <taxon>Eukaryota</taxon>
        <taxon>Fungi</taxon>
        <taxon>Dikarya</taxon>
        <taxon>Basidiomycota</taxon>
        <taxon>Agaricomycotina</taxon>
        <taxon>Agaricomycetes</taxon>
        <taxon>Agaricomycetidae</taxon>
        <taxon>Agaricales</taxon>
        <taxon>Agaricineae</taxon>
        <taxon>Agaricaceae</taxon>
        <taxon>Agaricus</taxon>
    </lineage>
</organism>
<dbReference type="InParanoid" id="K5X9P9"/>
<dbReference type="GeneID" id="18823917"/>
<reference evidence="2" key="1">
    <citation type="journal article" date="2012" name="Proc. Natl. Acad. Sci. U.S.A.">
        <title>Genome sequence of the button mushroom Agaricus bisporus reveals mechanisms governing adaptation to a humic-rich ecological niche.</title>
        <authorList>
            <person name="Morin E."/>
            <person name="Kohler A."/>
            <person name="Baker A.R."/>
            <person name="Foulongne-Oriol M."/>
            <person name="Lombard V."/>
            <person name="Nagy L.G."/>
            <person name="Ohm R.A."/>
            <person name="Patyshakuliyeva A."/>
            <person name="Brun A."/>
            <person name="Aerts A.L."/>
            <person name="Bailey A.M."/>
            <person name="Billette C."/>
            <person name="Coutinho P.M."/>
            <person name="Deakin G."/>
            <person name="Doddapaneni H."/>
            <person name="Floudas D."/>
            <person name="Grimwood J."/>
            <person name="Hilden K."/>
            <person name="Kuees U."/>
            <person name="LaButti K.M."/>
            <person name="Lapidus A."/>
            <person name="Lindquist E.A."/>
            <person name="Lucas S.M."/>
            <person name="Murat C."/>
            <person name="Riley R.W."/>
            <person name="Salamov A.A."/>
            <person name="Schmutz J."/>
            <person name="Subramanian V."/>
            <person name="Woesten H.A.B."/>
            <person name="Xu J."/>
            <person name="Eastwood D.C."/>
            <person name="Foster G.D."/>
            <person name="Sonnenberg A.S."/>
            <person name="Cullen D."/>
            <person name="de Vries R.P."/>
            <person name="Lundell T."/>
            <person name="Hibbett D.S."/>
            <person name="Henrissat B."/>
            <person name="Burton K.S."/>
            <person name="Kerrigan R.W."/>
            <person name="Challen M.P."/>
            <person name="Grigoriev I.V."/>
            <person name="Martin F."/>
        </authorList>
    </citation>
    <scope>NUCLEOTIDE SEQUENCE [LARGE SCALE GENOMIC DNA]</scope>
    <source>
        <strain evidence="2">JB137-S8 / ATCC MYA-4627 / FGSC 10392</strain>
    </source>
</reference>
<dbReference type="KEGG" id="abp:AGABI1DRAFT113206"/>
<protein>
    <submittedName>
        <fullName evidence="1">Uncharacterized protein</fullName>
    </submittedName>
</protein>
<evidence type="ECO:0000313" key="2">
    <source>
        <dbReference type="Proteomes" id="UP000008493"/>
    </source>
</evidence>
<dbReference type="Proteomes" id="UP000008493">
    <property type="component" value="Unassembled WGS sequence"/>
</dbReference>
<dbReference type="EMBL" id="JH971389">
    <property type="protein sequence ID" value="EKM79963.1"/>
    <property type="molecule type" value="Genomic_DNA"/>
</dbReference>
<dbReference type="AlphaFoldDB" id="K5X9P9"/>
<sequence length="61" mass="6613">MDTCVIEAAEPSGTFEKDGLNTQHSTYAIDGPIVRYSSTSTGACMNCGAQTRARRQRHTYG</sequence>
<name>K5X9P9_AGABU</name>
<proteinExistence type="predicted"/>
<gene>
    <name evidence="1" type="ORF">AGABI1DRAFT_113206</name>
</gene>
<accession>K5X9P9</accession>